<proteinExistence type="predicted"/>
<accession>A0A6A1WMM2</accession>
<evidence type="ECO:0000313" key="2">
    <source>
        <dbReference type="EMBL" id="KAB1225087.1"/>
    </source>
</evidence>
<dbReference type="OrthoDB" id="591587at2759"/>
<dbReference type="InterPro" id="IPR004158">
    <property type="entry name" value="DUF247_pln"/>
</dbReference>
<name>A0A6A1WMM2_9ROSI</name>
<dbReference type="PANTHER" id="PTHR31170:SF9">
    <property type="entry name" value="PROTEIN, PUTATIVE (DUF247)-RELATED"/>
    <property type="match status" value="1"/>
</dbReference>
<dbReference type="EMBL" id="RXIC02000019">
    <property type="protein sequence ID" value="KAB1225087.1"/>
    <property type="molecule type" value="Genomic_DNA"/>
</dbReference>
<keyword evidence="1" id="KW-0472">Membrane</keyword>
<sequence length="476" mass="55472">MSRIESQNWIMDVSQVREPAQWPECCIYRVPKKFLKVNKDAYTPKLISIGPLHHGSEELRDMEELKVRYFKLYFVRALKGEDGASTAEEKKVILWKKLERIVEENSEKICRCYAERPQLGQTEFVRMILVDATFIIELFLRAFEDVEDGYDYILSKPWLRHDIKQDLILLENQLPFFILEKIHERFSIPVKKERTDFLTLAGNYFSQSFVYQERSFLTEVKHLTDLLRYLFCPPNRKFDKFILNGSSERDTAAAAECLNKLDKAGLNVERTFNNLPSASKLDGAGVEFQRVEGDLFDIEFKKGKSLERIPCLNCSWLLACLPCFKCFPFLVRMQPFLELPHFVVDDSTETVFRNLMSLEQCHYPLEAYICNYMVLLDALINTEKDVDLLISKKIIVNQLGSTDAVTTMINKLCEEIGEVNSYYYPLSKQLSNHYDNFWNHAMATLTRVYFTNIWKGTATVVGLIVLGFTIWGFIKK</sequence>
<dbReference type="Proteomes" id="UP000516437">
    <property type="component" value="Chromosome 1"/>
</dbReference>
<dbReference type="AlphaFoldDB" id="A0A6A1WMM2"/>
<evidence type="ECO:0000313" key="3">
    <source>
        <dbReference type="Proteomes" id="UP000516437"/>
    </source>
</evidence>
<feature type="transmembrane region" description="Helical" evidence="1">
    <location>
        <begin position="453"/>
        <end position="474"/>
    </location>
</feature>
<evidence type="ECO:0000256" key="1">
    <source>
        <dbReference type="SAM" id="Phobius"/>
    </source>
</evidence>
<gene>
    <name evidence="2" type="ORF">CJ030_MR1G005384</name>
</gene>
<reference evidence="2 3" key="1">
    <citation type="journal article" date="2019" name="Plant Biotechnol. J.">
        <title>The red bayberry genome and genetic basis of sex determination.</title>
        <authorList>
            <person name="Jia H.M."/>
            <person name="Jia H.J."/>
            <person name="Cai Q.L."/>
            <person name="Wang Y."/>
            <person name="Zhao H.B."/>
            <person name="Yang W.F."/>
            <person name="Wang G.Y."/>
            <person name="Li Y.H."/>
            <person name="Zhan D.L."/>
            <person name="Shen Y.T."/>
            <person name="Niu Q.F."/>
            <person name="Chang L."/>
            <person name="Qiu J."/>
            <person name="Zhao L."/>
            <person name="Xie H.B."/>
            <person name="Fu W.Y."/>
            <person name="Jin J."/>
            <person name="Li X.W."/>
            <person name="Jiao Y."/>
            <person name="Zhou C.C."/>
            <person name="Tu T."/>
            <person name="Chai C.Y."/>
            <person name="Gao J.L."/>
            <person name="Fan L.J."/>
            <person name="van de Weg E."/>
            <person name="Wang J.Y."/>
            <person name="Gao Z.S."/>
        </authorList>
    </citation>
    <scope>NUCLEOTIDE SEQUENCE [LARGE SCALE GENOMIC DNA]</scope>
    <source>
        <tissue evidence="2">Leaves</tissue>
    </source>
</reference>
<organism evidence="2 3">
    <name type="scientific">Morella rubra</name>
    <name type="common">Chinese bayberry</name>
    <dbReference type="NCBI Taxonomy" id="262757"/>
    <lineage>
        <taxon>Eukaryota</taxon>
        <taxon>Viridiplantae</taxon>
        <taxon>Streptophyta</taxon>
        <taxon>Embryophyta</taxon>
        <taxon>Tracheophyta</taxon>
        <taxon>Spermatophyta</taxon>
        <taxon>Magnoliopsida</taxon>
        <taxon>eudicotyledons</taxon>
        <taxon>Gunneridae</taxon>
        <taxon>Pentapetalae</taxon>
        <taxon>rosids</taxon>
        <taxon>fabids</taxon>
        <taxon>Fagales</taxon>
        <taxon>Myricaceae</taxon>
        <taxon>Morella</taxon>
    </lineage>
</organism>
<dbReference type="Pfam" id="PF03140">
    <property type="entry name" value="DUF247"/>
    <property type="match status" value="1"/>
</dbReference>
<keyword evidence="1" id="KW-1133">Transmembrane helix</keyword>
<dbReference type="PANTHER" id="PTHR31170">
    <property type="entry name" value="BNAC04G53230D PROTEIN"/>
    <property type="match status" value="1"/>
</dbReference>
<keyword evidence="3" id="KW-1185">Reference proteome</keyword>
<keyword evidence="1" id="KW-0812">Transmembrane</keyword>
<comment type="caution">
    <text evidence="2">The sequence shown here is derived from an EMBL/GenBank/DDBJ whole genome shotgun (WGS) entry which is preliminary data.</text>
</comment>
<protein>
    <submittedName>
        <fullName evidence="2">Uncharacterized protein</fullName>
    </submittedName>
</protein>